<evidence type="ECO:0000256" key="2">
    <source>
        <dbReference type="ARBA" id="ARBA00022723"/>
    </source>
</evidence>
<dbReference type="Gene3D" id="3.40.50.11440">
    <property type="match status" value="1"/>
</dbReference>
<accession>A0ABT2S3F8</accession>
<evidence type="ECO:0000256" key="3">
    <source>
        <dbReference type="ARBA" id="ARBA00023004"/>
    </source>
</evidence>
<dbReference type="InterPro" id="IPR017900">
    <property type="entry name" value="4Fe4S_Fe_S_CS"/>
</dbReference>
<dbReference type="PROSITE" id="PS51379">
    <property type="entry name" value="4FE4S_FER_2"/>
    <property type="match status" value="2"/>
</dbReference>
<keyword evidence="2" id="KW-0479">Metal-binding</keyword>
<dbReference type="Gene3D" id="3.30.70.20">
    <property type="match status" value="1"/>
</dbReference>
<evidence type="ECO:0000313" key="7">
    <source>
        <dbReference type="Proteomes" id="UP001207605"/>
    </source>
</evidence>
<evidence type="ECO:0000256" key="1">
    <source>
        <dbReference type="ARBA" id="ARBA00022485"/>
    </source>
</evidence>
<dbReference type="InterPro" id="IPR007160">
    <property type="entry name" value="DUF362"/>
</dbReference>
<dbReference type="SUPFAM" id="SSF54862">
    <property type="entry name" value="4Fe-4S ferredoxins"/>
    <property type="match status" value="1"/>
</dbReference>
<proteinExistence type="predicted"/>
<keyword evidence="3" id="KW-0408">Iron</keyword>
<organism evidence="6 7">
    <name type="scientific">Dorea ammoniilytica</name>
    <dbReference type="NCBI Taxonomy" id="2981788"/>
    <lineage>
        <taxon>Bacteria</taxon>
        <taxon>Bacillati</taxon>
        <taxon>Bacillota</taxon>
        <taxon>Clostridia</taxon>
        <taxon>Lachnospirales</taxon>
        <taxon>Lachnospiraceae</taxon>
        <taxon>Dorea</taxon>
    </lineage>
</organism>
<feature type="domain" description="4Fe-4S ferredoxin-type" evidence="5">
    <location>
        <begin position="216"/>
        <end position="245"/>
    </location>
</feature>
<keyword evidence="7" id="KW-1185">Reference proteome</keyword>
<dbReference type="PANTHER" id="PTHR43687:SF1">
    <property type="entry name" value="FERREDOXIN III"/>
    <property type="match status" value="1"/>
</dbReference>
<dbReference type="InterPro" id="IPR050572">
    <property type="entry name" value="Fe-S_Ferredoxin"/>
</dbReference>
<dbReference type="RefSeq" id="WP_262580692.1">
    <property type="nucleotide sequence ID" value="NZ_JAOQJV010000001.1"/>
</dbReference>
<name>A0ABT2S3F8_9FIRM</name>
<keyword evidence="4" id="KW-0411">Iron-sulfur</keyword>
<dbReference type="Proteomes" id="UP001207605">
    <property type="component" value="Unassembled WGS sequence"/>
</dbReference>
<protein>
    <submittedName>
        <fullName evidence="6">DUF362 domain-containing protein</fullName>
    </submittedName>
</protein>
<comment type="caution">
    <text evidence="6">The sequence shown here is derived from an EMBL/GenBank/DDBJ whole genome shotgun (WGS) entry which is preliminary data.</text>
</comment>
<keyword evidence="1" id="KW-0004">4Fe-4S</keyword>
<evidence type="ECO:0000256" key="4">
    <source>
        <dbReference type="ARBA" id="ARBA00023014"/>
    </source>
</evidence>
<dbReference type="EMBL" id="JAOQJV010000001">
    <property type="protein sequence ID" value="MCU6698937.1"/>
    <property type="molecule type" value="Genomic_DNA"/>
</dbReference>
<dbReference type="Pfam" id="PF12838">
    <property type="entry name" value="Fer4_7"/>
    <property type="match status" value="1"/>
</dbReference>
<reference evidence="6 7" key="1">
    <citation type="journal article" date="2021" name="ISME Commun">
        <title>Automated analysis of genomic sequences facilitates high-throughput and comprehensive description of bacteria.</title>
        <authorList>
            <person name="Hitch T.C.A."/>
        </authorList>
    </citation>
    <scope>NUCLEOTIDE SEQUENCE [LARGE SCALE GENOMIC DNA]</scope>
    <source>
        <strain evidence="6 7">Sanger_02</strain>
    </source>
</reference>
<feature type="domain" description="4Fe-4S ferredoxin-type" evidence="5">
    <location>
        <begin position="187"/>
        <end position="215"/>
    </location>
</feature>
<dbReference type="InterPro" id="IPR017896">
    <property type="entry name" value="4Fe4S_Fe-S-bd"/>
</dbReference>
<sequence length="371" mass="40819">MDKSQVYFTTFKATLNENLLQKLHRLMKTAGFEHIDFHEKYAAIKIHFGEYGNLAFLRPNYARVVADYVKELGGKPFLTDCNTLYVGSRKNALDHLETAYINGFSPYQTGCHVIIGDGLKGTDEEIVPINGEYVKEAKIGQAIMDADVFISLTHFKGHETAGFGGAIKNIGMGCGSRAGKMEQHCDGKPSVDQDNCIGCGACSRICAHDAPVITERKALIDHDKCVGCGRCLAVCPKDVIAADFSDSVAMLNYKMAEYSYAVCKDRPCFHVSLICDVSPNCDCHAENDIPIIPNVGMLASFDPVALDQACADLCNQMPVIDGSELDKNIKEMGHKHHDHFHMTHPDAEWKTCLAHAEKIGLGTRAYELHTI</sequence>
<evidence type="ECO:0000313" key="6">
    <source>
        <dbReference type="EMBL" id="MCU6698937.1"/>
    </source>
</evidence>
<evidence type="ECO:0000259" key="5">
    <source>
        <dbReference type="PROSITE" id="PS51379"/>
    </source>
</evidence>
<dbReference type="PANTHER" id="PTHR43687">
    <property type="entry name" value="ADENYLYLSULFATE REDUCTASE, BETA SUBUNIT"/>
    <property type="match status" value="1"/>
</dbReference>
<dbReference type="Pfam" id="PF04015">
    <property type="entry name" value="DUF362"/>
    <property type="match status" value="1"/>
</dbReference>
<dbReference type="PROSITE" id="PS00198">
    <property type="entry name" value="4FE4S_FER_1"/>
    <property type="match status" value="1"/>
</dbReference>
<gene>
    <name evidence="6" type="ORF">OCV65_01585</name>
</gene>